<protein>
    <submittedName>
        <fullName evidence="1">Uncharacterized protein</fullName>
    </submittedName>
</protein>
<reference evidence="1" key="1">
    <citation type="journal article" date="2015" name="Nature">
        <title>Complex archaea that bridge the gap between prokaryotes and eukaryotes.</title>
        <authorList>
            <person name="Spang A."/>
            <person name="Saw J.H."/>
            <person name="Jorgensen S.L."/>
            <person name="Zaremba-Niedzwiedzka K."/>
            <person name="Martijn J."/>
            <person name="Lind A.E."/>
            <person name="van Eijk R."/>
            <person name="Schleper C."/>
            <person name="Guy L."/>
            <person name="Ettema T.J."/>
        </authorList>
    </citation>
    <scope>NUCLEOTIDE SEQUENCE</scope>
</reference>
<name>A0A0F9CR46_9ZZZZ</name>
<dbReference type="EMBL" id="LAZR01034935">
    <property type="protein sequence ID" value="KKL28892.1"/>
    <property type="molecule type" value="Genomic_DNA"/>
</dbReference>
<gene>
    <name evidence="1" type="ORF">LCGC14_2370600</name>
</gene>
<comment type="caution">
    <text evidence="1">The sequence shown here is derived from an EMBL/GenBank/DDBJ whole genome shotgun (WGS) entry which is preliminary data.</text>
</comment>
<dbReference type="AlphaFoldDB" id="A0A0F9CR46"/>
<sequence>MKPDAAEVIRSLLSEFQLIPEGGGLCIDLVGALADLLSLDTNKNTRRVSAAGVLYCLLREPEIIEI</sequence>
<proteinExistence type="predicted"/>
<accession>A0A0F9CR46</accession>
<evidence type="ECO:0000313" key="1">
    <source>
        <dbReference type="EMBL" id="KKL28892.1"/>
    </source>
</evidence>
<organism evidence="1">
    <name type="scientific">marine sediment metagenome</name>
    <dbReference type="NCBI Taxonomy" id="412755"/>
    <lineage>
        <taxon>unclassified sequences</taxon>
        <taxon>metagenomes</taxon>
        <taxon>ecological metagenomes</taxon>
    </lineage>
</organism>